<dbReference type="PANTHER" id="PTHR15002:SF0">
    <property type="entry name" value="RIBOSOMAL BIOGENESIS PROTEIN LAS1L"/>
    <property type="match status" value="1"/>
</dbReference>
<keyword evidence="2" id="KW-1185">Reference proteome</keyword>
<dbReference type="Pfam" id="PF04031">
    <property type="entry name" value="Las1"/>
    <property type="match status" value="1"/>
</dbReference>
<dbReference type="AlphaFoldDB" id="A0ABD2X1M1"/>
<dbReference type="EMBL" id="JBJJXI010000058">
    <property type="protein sequence ID" value="KAL3399197.1"/>
    <property type="molecule type" value="Genomic_DNA"/>
</dbReference>
<dbReference type="Proteomes" id="UP001627154">
    <property type="component" value="Unassembled WGS sequence"/>
</dbReference>
<dbReference type="InterPro" id="IPR007174">
    <property type="entry name" value="Las1"/>
</dbReference>
<name>A0ABD2X1M1_9HYME</name>
<gene>
    <name evidence="1" type="ORF">TKK_007401</name>
</gene>
<accession>A0ABD2X1M1</accession>
<reference evidence="1 2" key="1">
    <citation type="journal article" date="2024" name="bioRxiv">
        <title>A reference genome for Trichogramma kaykai: A tiny desert-dwelling parasitoid wasp with competing sex-ratio distorters.</title>
        <authorList>
            <person name="Culotta J."/>
            <person name="Lindsey A.R."/>
        </authorList>
    </citation>
    <scope>NUCLEOTIDE SEQUENCE [LARGE SCALE GENOMIC DNA]</scope>
    <source>
        <strain evidence="1 2">KSX58</strain>
    </source>
</reference>
<sequence>MSLTEKRDNLIHVPWFSVEEWLQVYKNIYSGDSSCQKEAYEMLLVWKARMSILPIGVECTLGLLQASLRDQEWTPQIYSGQKPLTYEKDLQSIYSMAIMKFLNHMPIVHHDKQTSLFDIAKNFNIPDWIVNLRHDTAHGSELPSIDVMRIVSNKLLAWVHEEYWAAEARHLQVSHELDDIEKIISEEEGNLNKLFEFWVAINLYIKTDHQIISDLPDQSIKDNLNLIWKKLNLSNAALNSGMTLHVNDDLKLSTVSDCLFDGISKILSKTSSFSTTGKVIIDLILNSEAFLATPEFLKIFEATADTIDKKNHLPVTLIEFWKDILRLLQDKKILISLCIQMIEFVNKENDDGKILLASLWVKTLLRSFLKLNVSKQIYQSLEQKFNHNKVEILSKNLIKLVKEEIDLSYPDLKEVPDLNIFSDFPSCLNDRSYFQQLITNNSKQVVKNYIVEIVELSDVVKNDPIKKAKLLNLLGVNPQTDVNMVINASDDTYEDTNEISLTENTEINIQTEKLKSLEKNLNEIKTFADNEIRNTKWKIADDSENHDWSNCPIGILPWQMNTPQTLSSLIVSPSKVRHAVARSVNLPRILDSNGIRLHTKIHWEELEEKRRRKKRQNVLKQQNK</sequence>
<dbReference type="PANTHER" id="PTHR15002">
    <property type="entry name" value="RIBOSOMAL BIOGENESIS PROTEIN LAS1L"/>
    <property type="match status" value="1"/>
</dbReference>
<evidence type="ECO:0008006" key="3">
    <source>
        <dbReference type="Google" id="ProtNLM"/>
    </source>
</evidence>
<proteinExistence type="predicted"/>
<protein>
    <recommendedName>
        <fullName evidence="3">Ribosomal biogenesis protein LAS1L</fullName>
    </recommendedName>
</protein>
<comment type="caution">
    <text evidence="1">The sequence shown here is derived from an EMBL/GenBank/DDBJ whole genome shotgun (WGS) entry which is preliminary data.</text>
</comment>
<organism evidence="1 2">
    <name type="scientific">Trichogramma kaykai</name>
    <dbReference type="NCBI Taxonomy" id="54128"/>
    <lineage>
        <taxon>Eukaryota</taxon>
        <taxon>Metazoa</taxon>
        <taxon>Ecdysozoa</taxon>
        <taxon>Arthropoda</taxon>
        <taxon>Hexapoda</taxon>
        <taxon>Insecta</taxon>
        <taxon>Pterygota</taxon>
        <taxon>Neoptera</taxon>
        <taxon>Endopterygota</taxon>
        <taxon>Hymenoptera</taxon>
        <taxon>Apocrita</taxon>
        <taxon>Proctotrupomorpha</taxon>
        <taxon>Chalcidoidea</taxon>
        <taxon>Trichogrammatidae</taxon>
        <taxon>Trichogramma</taxon>
    </lineage>
</organism>
<evidence type="ECO:0000313" key="1">
    <source>
        <dbReference type="EMBL" id="KAL3399197.1"/>
    </source>
</evidence>
<evidence type="ECO:0000313" key="2">
    <source>
        <dbReference type="Proteomes" id="UP001627154"/>
    </source>
</evidence>